<organism evidence="2">
    <name type="scientific">Salmonella enterica</name>
    <name type="common">Salmonella choleraesuis</name>
    <dbReference type="NCBI Taxonomy" id="28901"/>
    <lineage>
        <taxon>Bacteria</taxon>
        <taxon>Pseudomonadati</taxon>
        <taxon>Pseudomonadota</taxon>
        <taxon>Gammaproteobacteria</taxon>
        <taxon>Enterobacterales</taxon>
        <taxon>Enterobacteriaceae</taxon>
        <taxon>Salmonella</taxon>
    </lineage>
</organism>
<sequence>MAAFSYPATITPQTRHTRTTTPDHQRTDSDHESAITTRSDDNFLILRTTAGAQCFPRHACPLYGAVLMQLHQHSEAAPALASFTHDMTGKNMQFDAI</sequence>
<evidence type="ECO:0000313" key="2">
    <source>
        <dbReference type="EMBL" id="HAF2739751.1"/>
    </source>
</evidence>
<reference evidence="2" key="1">
    <citation type="journal article" date="2018" name="Genome Biol.">
        <title>SKESA: strategic k-mer extension for scrupulous assemblies.</title>
        <authorList>
            <person name="Souvorov A."/>
            <person name="Agarwala R."/>
            <person name="Lipman D.J."/>
        </authorList>
    </citation>
    <scope>NUCLEOTIDE SEQUENCE</scope>
    <source>
        <strain evidence="2">MA.S07-0083</strain>
    </source>
</reference>
<feature type="compositionally biased region" description="Basic and acidic residues" evidence="1">
    <location>
        <begin position="21"/>
        <end position="35"/>
    </location>
</feature>
<accession>A0A744NAK5</accession>
<evidence type="ECO:0000256" key="1">
    <source>
        <dbReference type="SAM" id="MobiDB-lite"/>
    </source>
</evidence>
<protein>
    <submittedName>
        <fullName evidence="2">Uncharacterized protein</fullName>
    </submittedName>
</protein>
<feature type="compositionally biased region" description="Low complexity" evidence="1">
    <location>
        <begin position="11"/>
        <end position="20"/>
    </location>
</feature>
<dbReference type="AlphaFoldDB" id="A0A744NAK5"/>
<feature type="region of interest" description="Disordered" evidence="1">
    <location>
        <begin position="1"/>
        <end position="35"/>
    </location>
</feature>
<gene>
    <name evidence="2" type="ORF">G8N06_001312</name>
</gene>
<comment type="caution">
    <text evidence="2">The sequence shown here is derived from an EMBL/GenBank/DDBJ whole genome shotgun (WGS) entry which is preliminary data.</text>
</comment>
<reference evidence="2" key="2">
    <citation type="submission" date="2020-02" db="EMBL/GenBank/DDBJ databases">
        <authorList>
            <consortium name="NCBI Pathogen Detection Project"/>
        </authorList>
    </citation>
    <scope>NUCLEOTIDE SEQUENCE</scope>
    <source>
        <strain evidence="2">MA.S07-0083</strain>
    </source>
</reference>
<name>A0A744NAK5_SALER</name>
<proteinExistence type="predicted"/>
<dbReference type="EMBL" id="DAAULM010000002">
    <property type="protein sequence ID" value="HAF2739751.1"/>
    <property type="molecule type" value="Genomic_DNA"/>
</dbReference>